<organism evidence="2 3">
    <name type="scientific">Lactuca sativa</name>
    <name type="common">Garden lettuce</name>
    <dbReference type="NCBI Taxonomy" id="4236"/>
    <lineage>
        <taxon>Eukaryota</taxon>
        <taxon>Viridiplantae</taxon>
        <taxon>Streptophyta</taxon>
        <taxon>Embryophyta</taxon>
        <taxon>Tracheophyta</taxon>
        <taxon>Spermatophyta</taxon>
        <taxon>Magnoliopsida</taxon>
        <taxon>eudicotyledons</taxon>
        <taxon>Gunneridae</taxon>
        <taxon>Pentapetalae</taxon>
        <taxon>asterids</taxon>
        <taxon>campanulids</taxon>
        <taxon>Asterales</taxon>
        <taxon>Asteraceae</taxon>
        <taxon>Cichorioideae</taxon>
        <taxon>Cichorieae</taxon>
        <taxon>Lactucinae</taxon>
        <taxon>Lactuca</taxon>
    </lineage>
</organism>
<feature type="transmembrane region" description="Helical" evidence="1">
    <location>
        <begin position="86"/>
        <end position="107"/>
    </location>
</feature>
<evidence type="ECO:0000313" key="3">
    <source>
        <dbReference type="Proteomes" id="UP000235145"/>
    </source>
</evidence>
<keyword evidence="1" id="KW-0812">Transmembrane</keyword>
<gene>
    <name evidence="2" type="ORF">LSAT_V11C300112980</name>
</gene>
<keyword evidence="1" id="KW-0472">Membrane</keyword>
<protein>
    <submittedName>
        <fullName evidence="2">Uncharacterized protein</fullName>
    </submittedName>
</protein>
<dbReference type="EMBL" id="NBSK02000003">
    <property type="protein sequence ID" value="KAJ0219180.1"/>
    <property type="molecule type" value="Genomic_DNA"/>
</dbReference>
<proteinExistence type="predicted"/>
<keyword evidence="3" id="KW-1185">Reference proteome</keyword>
<dbReference type="AlphaFoldDB" id="A0A9R1WAZ1"/>
<reference evidence="2 3" key="1">
    <citation type="journal article" date="2017" name="Nat. Commun.">
        <title>Genome assembly with in vitro proximity ligation data and whole-genome triplication in lettuce.</title>
        <authorList>
            <person name="Reyes-Chin-Wo S."/>
            <person name="Wang Z."/>
            <person name="Yang X."/>
            <person name="Kozik A."/>
            <person name="Arikit S."/>
            <person name="Song C."/>
            <person name="Xia L."/>
            <person name="Froenicke L."/>
            <person name="Lavelle D.O."/>
            <person name="Truco M.J."/>
            <person name="Xia R."/>
            <person name="Zhu S."/>
            <person name="Xu C."/>
            <person name="Xu H."/>
            <person name="Xu X."/>
            <person name="Cox K."/>
            <person name="Korf I."/>
            <person name="Meyers B.C."/>
            <person name="Michelmore R.W."/>
        </authorList>
    </citation>
    <scope>NUCLEOTIDE SEQUENCE [LARGE SCALE GENOMIC DNA]</scope>
    <source>
        <strain evidence="3">cv. Salinas</strain>
        <tissue evidence="2">Seedlings</tissue>
    </source>
</reference>
<name>A0A9R1WAZ1_LACSA</name>
<feature type="transmembrane region" description="Helical" evidence="1">
    <location>
        <begin position="43"/>
        <end position="66"/>
    </location>
</feature>
<sequence>MSFSESENEESFINLSVYLHNLSRTNHRSYTNIKIDVIDRFQIYFVAIGCVVSCLLHVIFIGSVSLRGDHLNIMFITVSMNGNNMTLHIAFSLGMINNVDFCTWFLMRLKEAFREGREVLFITNMDDVTNFCIGQDLCLDDIQLIYHVYFEQNLCQLTHDAHEVLVNIGHAKWARTYFPNIRWNILKIDIP</sequence>
<evidence type="ECO:0000313" key="2">
    <source>
        <dbReference type="EMBL" id="KAJ0219180.1"/>
    </source>
</evidence>
<evidence type="ECO:0000256" key="1">
    <source>
        <dbReference type="SAM" id="Phobius"/>
    </source>
</evidence>
<dbReference type="Proteomes" id="UP000235145">
    <property type="component" value="Unassembled WGS sequence"/>
</dbReference>
<accession>A0A9R1WAZ1</accession>
<comment type="caution">
    <text evidence="2">The sequence shown here is derived from an EMBL/GenBank/DDBJ whole genome shotgun (WGS) entry which is preliminary data.</text>
</comment>
<keyword evidence="1" id="KW-1133">Transmembrane helix</keyword>